<dbReference type="AlphaFoldDB" id="A0AA91Z557"/>
<dbReference type="Proteomes" id="UP000344571">
    <property type="component" value="Chromosome"/>
</dbReference>
<protein>
    <recommendedName>
        <fullName evidence="5">Type VI secretion system (T6SS), amidase effector protein 4</fullName>
    </recommendedName>
</protein>
<name>A0AA91Z557_9GAMM</name>
<dbReference type="Proteomes" id="UP000243750">
    <property type="component" value="Unassembled WGS sequence"/>
</dbReference>
<dbReference type="EMBL" id="CP033116">
    <property type="protein sequence ID" value="QFY56686.1"/>
    <property type="molecule type" value="Genomic_DNA"/>
</dbReference>
<evidence type="ECO:0000313" key="4">
    <source>
        <dbReference type="Proteomes" id="UP000344571"/>
    </source>
</evidence>
<dbReference type="InterPro" id="IPR025562">
    <property type="entry name" value="Tae4"/>
</dbReference>
<proteinExistence type="predicted"/>
<dbReference type="EMBL" id="NWMT01000214">
    <property type="protein sequence ID" value="PCC98299.1"/>
    <property type="molecule type" value="Genomic_DNA"/>
</dbReference>
<organism evidence="1 3">
    <name type="scientific">Halopseudomonas pelagia</name>
    <dbReference type="NCBI Taxonomy" id="553151"/>
    <lineage>
        <taxon>Bacteria</taxon>
        <taxon>Pseudomonadati</taxon>
        <taxon>Pseudomonadota</taxon>
        <taxon>Gammaproteobacteria</taxon>
        <taxon>Pseudomonadales</taxon>
        <taxon>Pseudomonadaceae</taxon>
        <taxon>Halopseudomonas</taxon>
    </lineage>
</organism>
<reference evidence="2 4" key="2">
    <citation type="submission" date="2018-10" db="EMBL/GenBank/DDBJ databases">
        <title>Complete genome sequence of Pseudomonas pelagia strain Kongs-67.</title>
        <authorList>
            <person name="Sinha R.K."/>
            <person name="Krishnan K."/>
        </authorList>
    </citation>
    <scope>NUCLEOTIDE SEQUENCE [LARGE SCALE GENOMIC DNA]</scope>
    <source>
        <strain evidence="2 4">Kongs-67</strain>
    </source>
</reference>
<accession>A0AA91Z557</accession>
<evidence type="ECO:0000313" key="3">
    <source>
        <dbReference type="Proteomes" id="UP000243750"/>
    </source>
</evidence>
<sequence>MTNTLTASAGNTSTSVEVKRPRFEDLWNAYAEVGKMDFQAVYDLVGDNVAELRRSNPNDYTNACALRKSRAFNYGGYQVPTGTITPRTNIYRVRGGDGLPYILRVTGVVDFVRHNWGTPDKTLTPDQSATLNGLKGLIVVEVQGWGDATGHVTLWDGSFTGDGSDYQNPNGSAYRNPGVSPVRILYWELK</sequence>
<dbReference type="RefSeq" id="WP_096347556.1">
    <property type="nucleotide sequence ID" value="NZ_CP033116.1"/>
</dbReference>
<evidence type="ECO:0000313" key="1">
    <source>
        <dbReference type="EMBL" id="PCC98299.1"/>
    </source>
</evidence>
<evidence type="ECO:0000313" key="2">
    <source>
        <dbReference type="EMBL" id="QFY56686.1"/>
    </source>
</evidence>
<dbReference type="Gene3D" id="3.90.1720.70">
    <property type="match status" value="1"/>
</dbReference>
<gene>
    <name evidence="1" type="ORF">CO192_16055</name>
    <name evidence="2" type="ORF">EAO82_10060</name>
</gene>
<keyword evidence="4" id="KW-1185">Reference proteome</keyword>
<evidence type="ECO:0008006" key="5">
    <source>
        <dbReference type="Google" id="ProtNLM"/>
    </source>
</evidence>
<reference evidence="1 3" key="1">
    <citation type="submission" date="2017-09" db="EMBL/GenBank/DDBJ databases">
        <title>Bacterial and phytoplankton interrelationship in Kongsfjorden, an Arctic fjord.</title>
        <authorList>
            <person name="Sinha R."/>
            <person name="Krishnan K."/>
        </authorList>
    </citation>
    <scope>NUCLEOTIDE SEQUENCE [LARGE SCALE GENOMIC DNA]</scope>
    <source>
        <strain evidence="1 3">58</strain>
    </source>
</reference>
<dbReference type="Pfam" id="PF14113">
    <property type="entry name" value="Tae4"/>
    <property type="match status" value="1"/>
</dbReference>